<proteinExistence type="predicted"/>
<accession>A0A557SB73</accession>
<protein>
    <submittedName>
        <fullName evidence="3">PEP-CTERM sorting domain-containing protein</fullName>
    </submittedName>
</protein>
<evidence type="ECO:0000313" key="4">
    <source>
        <dbReference type="Proteomes" id="UP000318349"/>
    </source>
</evidence>
<dbReference type="AlphaFoldDB" id="A0A557SB73"/>
<comment type="caution">
    <text evidence="3">The sequence shown here is derived from an EMBL/GenBank/DDBJ whole genome shotgun (WGS) entry which is preliminary data.</text>
</comment>
<dbReference type="EMBL" id="VMNI01000015">
    <property type="protein sequence ID" value="TVO74649.1"/>
    <property type="molecule type" value="Genomic_DNA"/>
</dbReference>
<evidence type="ECO:0000256" key="1">
    <source>
        <dbReference type="SAM" id="SignalP"/>
    </source>
</evidence>
<organism evidence="3 4">
    <name type="scientific">Denitromonas halophila</name>
    <dbReference type="NCBI Taxonomy" id="1629404"/>
    <lineage>
        <taxon>Bacteria</taxon>
        <taxon>Pseudomonadati</taxon>
        <taxon>Pseudomonadota</taxon>
        <taxon>Betaproteobacteria</taxon>
        <taxon>Rhodocyclales</taxon>
        <taxon>Zoogloeaceae</taxon>
        <taxon>Denitromonas</taxon>
    </lineage>
</organism>
<keyword evidence="1" id="KW-0732">Signal</keyword>
<feature type="chain" id="PRO_5021782858" evidence="1">
    <location>
        <begin position="25"/>
        <end position="324"/>
    </location>
</feature>
<evidence type="ECO:0000313" key="3">
    <source>
        <dbReference type="EMBL" id="TVO74649.1"/>
    </source>
</evidence>
<dbReference type="Pfam" id="PF07589">
    <property type="entry name" value="PEP-CTERM"/>
    <property type="match status" value="1"/>
</dbReference>
<feature type="domain" description="Ice-binding protein C-terminal" evidence="2">
    <location>
        <begin position="296"/>
        <end position="321"/>
    </location>
</feature>
<feature type="signal peptide" evidence="1">
    <location>
        <begin position="1"/>
        <end position="24"/>
    </location>
</feature>
<reference evidence="3 4" key="1">
    <citation type="submission" date="2019-07" db="EMBL/GenBank/DDBJ databases">
        <title>The pathways for chlorine oxyanion respiration interact through the shared metabolite chlorate.</title>
        <authorList>
            <person name="Barnum T.P."/>
            <person name="Cheng Y."/>
            <person name="Hill K.A."/>
            <person name="Lucas L.N."/>
            <person name="Carlson H.K."/>
            <person name="Coates J.D."/>
        </authorList>
    </citation>
    <scope>NUCLEOTIDE SEQUENCE [LARGE SCALE GENOMIC DNA]</scope>
    <source>
        <strain evidence="3 4">SFB-1</strain>
    </source>
</reference>
<sequence>MNFSRRVALPLALIALCYAPLTFAAGTAVRGPSTAAADASEVQTQTTGLIDLNPSRTPLSTVHGYDSVTSISVDTDKGIIKGYAEFDLPTDSTLPLNATVGSVVQGSLHSPLTFMGGTGPQTVTAELRFDGSFDALRGLPTFSLTGNITATSFTAIPFTQSLYQSQLTFLMSAVTPTYVPQVITLGHESQTAGGVTTDTPFYAGATQVAVDASATSLDAIVRLSFDVMPGQTYNINSFVNGLVTAEPGSNQTATHGDLLSSAGVLDFSHTAQLALYVPQGVTVVGDPLVSQIVVTAVPEPQAAGMLLAGLVLVAGIAGRRRVRG</sequence>
<evidence type="ECO:0000259" key="2">
    <source>
        <dbReference type="Pfam" id="PF07589"/>
    </source>
</evidence>
<dbReference type="InterPro" id="IPR013424">
    <property type="entry name" value="Ice-binding_C"/>
</dbReference>
<name>A0A557SB73_9RHOO</name>
<dbReference type="Proteomes" id="UP000318349">
    <property type="component" value="Unassembled WGS sequence"/>
</dbReference>
<gene>
    <name evidence="3" type="ORF">FHP89_15115</name>
</gene>